<keyword evidence="2" id="KW-0677">Repeat</keyword>
<dbReference type="AlphaFoldDB" id="A0A9R1T062"/>
<dbReference type="SMART" id="SM00365">
    <property type="entry name" value="LRR_SD22"/>
    <property type="match status" value="5"/>
</dbReference>
<dbReference type="OrthoDB" id="10262005at2759"/>
<dbReference type="Pfam" id="PF12799">
    <property type="entry name" value="LRR_4"/>
    <property type="match status" value="1"/>
</dbReference>
<dbReference type="CDD" id="cd21340">
    <property type="entry name" value="PPP1R42"/>
    <property type="match status" value="1"/>
</dbReference>
<dbReference type="RefSeq" id="XP_011300343.1">
    <property type="nucleotide sequence ID" value="XM_011302041.1"/>
</dbReference>
<organism evidence="3 4">
    <name type="scientific">Fopius arisanus</name>
    <dbReference type="NCBI Taxonomy" id="64838"/>
    <lineage>
        <taxon>Eukaryota</taxon>
        <taxon>Metazoa</taxon>
        <taxon>Ecdysozoa</taxon>
        <taxon>Arthropoda</taxon>
        <taxon>Hexapoda</taxon>
        <taxon>Insecta</taxon>
        <taxon>Pterygota</taxon>
        <taxon>Neoptera</taxon>
        <taxon>Endopterygota</taxon>
        <taxon>Hymenoptera</taxon>
        <taxon>Apocrita</taxon>
        <taxon>Ichneumonoidea</taxon>
        <taxon>Braconidae</taxon>
        <taxon>Opiinae</taxon>
        <taxon>Fopius</taxon>
    </lineage>
</organism>
<accession>A0A9R1T062</accession>
<dbReference type="PANTHER" id="PTHR46652">
    <property type="entry name" value="LEUCINE-RICH REPEAT AND IQ DOMAIN-CONTAINING PROTEIN 1-RELATED"/>
    <property type="match status" value="1"/>
</dbReference>
<proteinExistence type="predicted"/>
<keyword evidence="1" id="KW-0433">Leucine-rich repeat</keyword>
<dbReference type="Gene3D" id="3.80.10.10">
    <property type="entry name" value="Ribonuclease Inhibitor"/>
    <property type="match status" value="2"/>
</dbReference>
<dbReference type="PROSITE" id="PS51450">
    <property type="entry name" value="LRR"/>
    <property type="match status" value="4"/>
</dbReference>
<dbReference type="SUPFAM" id="SSF52058">
    <property type="entry name" value="L domain-like"/>
    <property type="match status" value="1"/>
</dbReference>
<gene>
    <name evidence="4" type="primary">LOC105264876</name>
</gene>
<evidence type="ECO:0000313" key="3">
    <source>
        <dbReference type="Proteomes" id="UP000694866"/>
    </source>
</evidence>
<sequence>MVLLTTAFIEKECVRTQSNKSLTKGICKNHLRKITHLFMNDKLIEAVGNFSGCKNLRVIYMQNNCITKIENLDFAESLTHLYLQHNNITRIENLQGLRNLRSLYLGHNGINIVQGLEGLENLLELHIENQKLAVGESLVFDPRSLKTLSNHLKILNVTGNGLISLRALSHFLNLEHLDARDNKIKDMRDLSETISSLPWLNRLFLQGNPVTLSYRYRENLIAHSNRLENLDGKVITDVTRRFLSKFKEVKQLRLERCGPKLSLSDDITTSLNLPPAFKRSVSRAILQQQPGPKLSISVSAISGETESQLFPPWKCISAIHGKRDNHLTPRPLWRSTSRARQSPRRISKIIDSTGLPPIPATKKE</sequence>
<dbReference type="PANTHER" id="PTHR46652:SF3">
    <property type="entry name" value="LEUCINE-RICH REPEAT-CONTAINING PROTEIN 9"/>
    <property type="match status" value="1"/>
</dbReference>
<dbReference type="Proteomes" id="UP000694866">
    <property type="component" value="Unplaced"/>
</dbReference>
<protein>
    <submittedName>
        <fullName evidence="4">Protein phosphatase 1 regulatory subunit 42-like isoform X1</fullName>
    </submittedName>
</protein>
<dbReference type="InterPro" id="IPR025875">
    <property type="entry name" value="Leu-rich_rpt_4"/>
</dbReference>
<dbReference type="KEGG" id="fas:105264876"/>
<keyword evidence="3" id="KW-1185">Reference proteome</keyword>
<reference evidence="4" key="1">
    <citation type="submission" date="2025-08" db="UniProtKB">
        <authorList>
            <consortium name="RefSeq"/>
        </authorList>
    </citation>
    <scope>IDENTIFICATION</scope>
    <source>
        <strain evidence="4">USDA-PBARC FA_bdor</strain>
        <tissue evidence="4">Whole organism</tissue>
    </source>
</reference>
<dbReference type="InterPro" id="IPR001611">
    <property type="entry name" value="Leu-rich_rpt"/>
</dbReference>
<dbReference type="GeneID" id="105264876"/>
<evidence type="ECO:0000313" key="4">
    <source>
        <dbReference type="RefSeq" id="XP_011300343.1"/>
    </source>
</evidence>
<evidence type="ECO:0000256" key="2">
    <source>
        <dbReference type="ARBA" id="ARBA00022737"/>
    </source>
</evidence>
<dbReference type="InterPro" id="IPR050836">
    <property type="entry name" value="SDS22/Internalin_LRR"/>
</dbReference>
<dbReference type="InterPro" id="IPR032675">
    <property type="entry name" value="LRR_dom_sf"/>
</dbReference>
<name>A0A9R1T062_9HYME</name>
<evidence type="ECO:0000256" key="1">
    <source>
        <dbReference type="ARBA" id="ARBA00022614"/>
    </source>
</evidence>